<evidence type="ECO:0000256" key="4">
    <source>
        <dbReference type="ARBA" id="ARBA00023004"/>
    </source>
</evidence>
<dbReference type="InterPro" id="IPR002401">
    <property type="entry name" value="Cyt_P450_E_grp-I"/>
</dbReference>
<keyword evidence="4 6" id="KW-0408">Iron</keyword>
<keyword evidence="6 7" id="KW-0349">Heme</keyword>
<dbReference type="Proteomes" id="UP000799423">
    <property type="component" value="Unassembled WGS sequence"/>
</dbReference>
<dbReference type="InterPro" id="IPR050364">
    <property type="entry name" value="Cytochrome_P450_fung"/>
</dbReference>
<evidence type="ECO:0000256" key="6">
    <source>
        <dbReference type="PIRSR" id="PIRSR602401-1"/>
    </source>
</evidence>
<dbReference type="GO" id="GO:0005506">
    <property type="term" value="F:iron ion binding"/>
    <property type="evidence" value="ECO:0007669"/>
    <property type="project" value="InterPro"/>
</dbReference>
<dbReference type="EMBL" id="MU006291">
    <property type="protein sequence ID" value="KAF2854958.1"/>
    <property type="molecule type" value="Genomic_DNA"/>
</dbReference>
<dbReference type="InterPro" id="IPR001128">
    <property type="entry name" value="Cyt_P450"/>
</dbReference>
<dbReference type="PROSITE" id="PS00086">
    <property type="entry name" value="CYTOCHROME_P450"/>
    <property type="match status" value="1"/>
</dbReference>
<keyword evidence="3 7" id="KW-0560">Oxidoreductase</keyword>
<comment type="cofactor">
    <cofactor evidence="6">
        <name>heme</name>
        <dbReference type="ChEBI" id="CHEBI:30413"/>
    </cofactor>
</comment>
<keyword evidence="2 6" id="KW-0479">Metal-binding</keyword>
<dbReference type="SUPFAM" id="SSF48264">
    <property type="entry name" value="Cytochrome P450"/>
    <property type="match status" value="1"/>
</dbReference>
<feature type="binding site" description="axial binding residue" evidence="6">
    <location>
        <position position="459"/>
    </location>
    <ligand>
        <name>heme</name>
        <dbReference type="ChEBI" id="CHEBI:30413"/>
    </ligand>
    <ligandPart>
        <name>Fe</name>
        <dbReference type="ChEBI" id="CHEBI:18248"/>
    </ligandPart>
</feature>
<feature type="region of interest" description="Disordered" evidence="8">
    <location>
        <begin position="527"/>
        <end position="546"/>
    </location>
</feature>
<dbReference type="Gene3D" id="1.10.630.10">
    <property type="entry name" value="Cytochrome P450"/>
    <property type="match status" value="1"/>
</dbReference>
<reference evidence="9" key="1">
    <citation type="submission" date="2020-01" db="EMBL/GenBank/DDBJ databases">
        <authorList>
            <consortium name="DOE Joint Genome Institute"/>
            <person name="Haridas S."/>
            <person name="Albert R."/>
            <person name="Binder M."/>
            <person name="Bloem J."/>
            <person name="Labutti K."/>
            <person name="Salamov A."/>
            <person name="Andreopoulos B."/>
            <person name="Baker S.E."/>
            <person name="Barry K."/>
            <person name="Bills G."/>
            <person name="Bluhm B.H."/>
            <person name="Cannon C."/>
            <person name="Castanera R."/>
            <person name="Culley D.E."/>
            <person name="Daum C."/>
            <person name="Ezra D."/>
            <person name="Gonzalez J.B."/>
            <person name="Henrissat B."/>
            <person name="Kuo A."/>
            <person name="Liang C."/>
            <person name="Lipzen A."/>
            <person name="Lutzoni F."/>
            <person name="Magnuson J."/>
            <person name="Mondo S."/>
            <person name="Nolan M."/>
            <person name="Ohm R."/>
            <person name="Pangilinan J."/>
            <person name="Park H.-J."/>
            <person name="Ramirez L."/>
            <person name="Alfaro M."/>
            <person name="Sun H."/>
            <person name="Tritt A."/>
            <person name="Yoshinaga Y."/>
            <person name="Zwiers L.-H."/>
            <person name="Turgeon B.G."/>
            <person name="Goodwin S.B."/>
            <person name="Spatafora J.W."/>
            <person name="Crous P.W."/>
            <person name="Grigoriev I.V."/>
        </authorList>
    </citation>
    <scope>NUCLEOTIDE SEQUENCE</scope>
    <source>
        <strain evidence="9">IPT5</strain>
    </source>
</reference>
<evidence type="ECO:0000256" key="5">
    <source>
        <dbReference type="ARBA" id="ARBA00023033"/>
    </source>
</evidence>
<accession>A0A6A7BLC9</accession>
<comment type="similarity">
    <text evidence="1 7">Belongs to the cytochrome P450 family.</text>
</comment>
<dbReference type="GO" id="GO:0020037">
    <property type="term" value="F:heme binding"/>
    <property type="evidence" value="ECO:0007669"/>
    <property type="project" value="InterPro"/>
</dbReference>
<evidence type="ECO:0000256" key="1">
    <source>
        <dbReference type="ARBA" id="ARBA00010617"/>
    </source>
</evidence>
<name>A0A6A7BLC9_9PLEO</name>
<dbReference type="GO" id="GO:0016705">
    <property type="term" value="F:oxidoreductase activity, acting on paired donors, with incorporation or reduction of molecular oxygen"/>
    <property type="evidence" value="ECO:0007669"/>
    <property type="project" value="InterPro"/>
</dbReference>
<dbReference type="AlphaFoldDB" id="A0A6A7BLC9"/>
<dbReference type="PANTHER" id="PTHR46300:SF2">
    <property type="entry name" value="CYTOCHROME P450 MONOOXYGENASE ALNH-RELATED"/>
    <property type="match status" value="1"/>
</dbReference>
<evidence type="ECO:0000256" key="3">
    <source>
        <dbReference type="ARBA" id="ARBA00023002"/>
    </source>
</evidence>
<dbReference type="GO" id="GO:0004497">
    <property type="term" value="F:monooxygenase activity"/>
    <property type="evidence" value="ECO:0007669"/>
    <property type="project" value="UniProtKB-KW"/>
</dbReference>
<keyword evidence="10" id="KW-1185">Reference proteome</keyword>
<dbReference type="Pfam" id="PF00067">
    <property type="entry name" value="p450"/>
    <property type="match status" value="1"/>
</dbReference>
<dbReference type="PANTHER" id="PTHR46300">
    <property type="entry name" value="P450, PUTATIVE (EUROFUNG)-RELATED-RELATED"/>
    <property type="match status" value="1"/>
</dbReference>
<evidence type="ECO:0000256" key="7">
    <source>
        <dbReference type="RuleBase" id="RU000461"/>
    </source>
</evidence>
<gene>
    <name evidence="9" type="ORF">T440DRAFT_464274</name>
</gene>
<proteinExistence type="inferred from homology"/>
<evidence type="ECO:0000313" key="9">
    <source>
        <dbReference type="EMBL" id="KAF2854958.1"/>
    </source>
</evidence>
<keyword evidence="5 7" id="KW-0503">Monooxygenase</keyword>
<dbReference type="PRINTS" id="PR00463">
    <property type="entry name" value="EP450I"/>
</dbReference>
<dbReference type="InterPro" id="IPR017972">
    <property type="entry name" value="Cyt_P450_CS"/>
</dbReference>
<evidence type="ECO:0000313" key="10">
    <source>
        <dbReference type="Proteomes" id="UP000799423"/>
    </source>
</evidence>
<evidence type="ECO:0000256" key="2">
    <source>
        <dbReference type="ARBA" id="ARBA00022723"/>
    </source>
</evidence>
<dbReference type="OrthoDB" id="1470350at2759"/>
<evidence type="ECO:0000256" key="8">
    <source>
        <dbReference type="SAM" id="MobiDB-lite"/>
    </source>
</evidence>
<organism evidence="9 10">
    <name type="scientific">Plenodomus tracheiphilus IPT5</name>
    <dbReference type="NCBI Taxonomy" id="1408161"/>
    <lineage>
        <taxon>Eukaryota</taxon>
        <taxon>Fungi</taxon>
        <taxon>Dikarya</taxon>
        <taxon>Ascomycota</taxon>
        <taxon>Pezizomycotina</taxon>
        <taxon>Dothideomycetes</taxon>
        <taxon>Pleosporomycetidae</taxon>
        <taxon>Pleosporales</taxon>
        <taxon>Pleosporineae</taxon>
        <taxon>Leptosphaeriaceae</taxon>
        <taxon>Plenodomus</taxon>
    </lineage>
</organism>
<protein>
    <submittedName>
        <fullName evidence="9">Cytochrome P450</fullName>
    </submittedName>
</protein>
<sequence>MALLDVSPWTFVGLIAFSLILYRLQLWVQDRNKLPLPPQPPGLPILGNMVDIIGATNKAQQHLLFEQWAREYGEVVRVEAGPFTEYFLNSDASVKEIFDKQSSATSERPRWIVSNEQICDKKNVLLLSASEPRWKHQRKVILQGMTSVARADAGIPYLHYETAKFVHEVANDPALASSSVGLFNSIGRYTYSTFASQTFGMDVPNADDPVIDYIFKSGLKQILGTLPGMHIVDILPFLENLPDFLKPWKRNARALFHNNLHWSLTRMHRIEANMHSGEISDSFLSRVLQDDKHMGFSDKSEGAYLALMLIMGAADTSKMSTWSFLEAMMRFPDVQATALAHIEAVVGVSDRLPRYEDLEKTPYVRCLMKEVWRWRPPVSLGHPHTTTKELVYGGYRIPAGARLHLNSWAIGHDPLRHQHPERFWPERYEGDLTNSEESKNSADVKNRDHFAFGSGRRICPGYHVADRSLAIAIMRLVWAFEIVPAKRAKLPLDPRDWPGEMPGNPGEHMPVMLRVRSEAKRKCIDEERTRAEAERPAVVGELSART</sequence>
<dbReference type="InterPro" id="IPR036396">
    <property type="entry name" value="Cyt_P450_sf"/>
</dbReference>